<dbReference type="GO" id="GO:0032870">
    <property type="term" value="P:cellular response to hormone stimulus"/>
    <property type="evidence" value="ECO:0007669"/>
    <property type="project" value="TreeGrafter"/>
</dbReference>
<feature type="transmembrane region" description="Helical" evidence="7">
    <location>
        <begin position="35"/>
        <end position="58"/>
    </location>
</feature>
<feature type="transmembrane region" description="Helical" evidence="7">
    <location>
        <begin position="170"/>
        <end position="190"/>
    </location>
</feature>
<evidence type="ECO:0000256" key="4">
    <source>
        <dbReference type="ARBA" id="ARBA00022989"/>
    </source>
</evidence>
<dbReference type="PRINTS" id="PR00237">
    <property type="entry name" value="GPCRRHODOPSN"/>
</dbReference>
<evidence type="ECO:0000259" key="8">
    <source>
        <dbReference type="PROSITE" id="PS50262"/>
    </source>
</evidence>
<evidence type="ECO:0000256" key="2">
    <source>
        <dbReference type="ARBA" id="ARBA00022475"/>
    </source>
</evidence>
<keyword evidence="3 7" id="KW-0812">Transmembrane</keyword>
<proteinExistence type="predicted"/>
<feature type="domain" description="G-protein coupled receptors family 1 profile" evidence="8">
    <location>
        <begin position="48"/>
        <end position="428"/>
    </location>
</feature>
<dbReference type="Gene3D" id="1.20.1070.10">
    <property type="entry name" value="Rhodopsin 7-helix transmembrane proteins"/>
    <property type="match status" value="1"/>
</dbReference>
<dbReference type="SUPFAM" id="SSF81321">
    <property type="entry name" value="Family A G protein-coupled receptor-like"/>
    <property type="match status" value="1"/>
</dbReference>
<evidence type="ECO:0000256" key="6">
    <source>
        <dbReference type="ARBA" id="ARBA00023170"/>
    </source>
</evidence>
<organism evidence="9 10">
    <name type="scientific">Plectus sambesii</name>
    <dbReference type="NCBI Taxonomy" id="2011161"/>
    <lineage>
        <taxon>Eukaryota</taxon>
        <taxon>Metazoa</taxon>
        <taxon>Ecdysozoa</taxon>
        <taxon>Nematoda</taxon>
        <taxon>Chromadorea</taxon>
        <taxon>Plectida</taxon>
        <taxon>Plectina</taxon>
        <taxon>Plectoidea</taxon>
        <taxon>Plectidae</taxon>
        <taxon>Plectus</taxon>
    </lineage>
</organism>
<keyword evidence="4 7" id="KW-1133">Transmembrane helix</keyword>
<dbReference type="PANTHER" id="PTHR24241:SF59">
    <property type="entry name" value="ADIPOKINETIC HORMONE RECEPTOR, ISOFORM C"/>
    <property type="match status" value="1"/>
</dbReference>
<keyword evidence="9" id="KW-1185">Reference proteome</keyword>
<keyword evidence="5 7" id="KW-0472">Membrane</keyword>
<dbReference type="WBParaSite" id="PSAMB.scaffold176size68932.g2955.t1">
    <property type="protein sequence ID" value="PSAMB.scaffold176size68932.g2955.t1"/>
    <property type="gene ID" value="PSAMB.scaffold176size68932.g2955"/>
</dbReference>
<reference evidence="10" key="1">
    <citation type="submission" date="2022-11" db="UniProtKB">
        <authorList>
            <consortium name="WormBaseParasite"/>
        </authorList>
    </citation>
    <scope>IDENTIFICATION</scope>
</reference>
<dbReference type="PROSITE" id="PS50262">
    <property type="entry name" value="G_PROTEIN_RECEP_F1_2"/>
    <property type="match status" value="1"/>
</dbReference>
<feature type="transmembrane region" description="Helical" evidence="7">
    <location>
        <begin position="79"/>
        <end position="105"/>
    </location>
</feature>
<evidence type="ECO:0000313" key="9">
    <source>
        <dbReference type="Proteomes" id="UP000887566"/>
    </source>
</evidence>
<evidence type="ECO:0000256" key="3">
    <source>
        <dbReference type="ARBA" id="ARBA00022692"/>
    </source>
</evidence>
<name>A0A914VE61_9BILA</name>
<comment type="subcellular location">
    <subcellularLocation>
        <location evidence="1">Cell membrane</location>
        <topology evidence="1">Multi-pass membrane protein</topology>
    </subcellularLocation>
</comment>
<accession>A0A914VE61</accession>
<protein>
    <submittedName>
        <fullName evidence="10">G-protein coupled receptors family 1 profile domain-containing protein</fullName>
    </submittedName>
</protein>
<dbReference type="GO" id="GO:0004930">
    <property type="term" value="F:G protein-coupled receptor activity"/>
    <property type="evidence" value="ECO:0007669"/>
    <property type="project" value="InterPro"/>
</dbReference>
<dbReference type="Proteomes" id="UP000887566">
    <property type="component" value="Unplaced"/>
</dbReference>
<dbReference type="InterPro" id="IPR000276">
    <property type="entry name" value="GPCR_Rhodpsn"/>
</dbReference>
<feature type="transmembrane region" description="Helical" evidence="7">
    <location>
        <begin position="412"/>
        <end position="429"/>
    </location>
</feature>
<evidence type="ECO:0000313" key="10">
    <source>
        <dbReference type="WBParaSite" id="PSAMB.scaffold176size68932.g2955.t1"/>
    </source>
</evidence>
<feature type="transmembrane region" description="Helical" evidence="7">
    <location>
        <begin position="371"/>
        <end position="392"/>
    </location>
</feature>
<dbReference type="PANTHER" id="PTHR24241">
    <property type="entry name" value="NEUROPEPTIDE RECEPTOR-RELATED G-PROTEIN COUPLED RECEPTOR"/>
    <property type="match status" value="1"/>
</dbReference>
<dbReference type="GO" id="GO:0005886">
    <property type="term" value="C:plasma membrane"/>
    <property type="evidence" value="ECO:0007669"/>
    <property type="project" value="UniProtKB-SubCell"/>
</dbReference>
<dbReference type="AlphaFoldDB" id="A0A914VE61"/>
<evidence type="ECO:0000256" key="5">
    <source>
        <dbReference type="ARBA" id="ARBA00023136"/>
    </source>
</evidence>
<feature type="transmembrane region" description="Helical" evidence="7">
    <location>
        <begin position="117"/>
        <end position="138"/>
    </location>
</feature>
<evidence type="ECO:0000256" key="7">
    <source>
        <dbReference type="SAM" id="Phobius"/>
    </source>
</evidence>
<dbReference type="InterPro" id="IPR017452">
    <property type="entry name" value="GPCR_Rhodpsn_7TM"/>
</dbReference>
<dbReference type="Pfam" id="PF00001">
    <property type="entry name" value="7tm_1"/>
    <property type="match status" value="1"/>
</dbReference>
<evidence type="ECO:0000256" key="1">
    <source>
        <dbReference type="ARBA" id="ARBA00004651"/>
    </source>
</evidence>
<keyword evidence="2" id="KW-1003">Cell membrane</keyword>
<feature type="transmembrane region" description="Helical" evidence="7">
    <location>
        <begin position="241"/>
        <end position="264"/>
    </location>
</feature>
<keyword evidence="6" id="KW-0675">Receptor</keyword>
<sequence>MEELLVVGGGIVERNERKMEVFVVPTPLLTDFIEISLLGVVFLIGTPLNLTVLFKLVAEYRKRTAGGMMQRDLGTSLTLMKAHLTVCNLLVLLLFCPFKIIWLATYQWMAGELMCRWAHSLWLFAFCASSNVVAVIAVDRMRLVYRFGRAQRGRVVVTSVARNCLRFAKIMLGTAWAMAAVCSIPQQFVWTTVSIQLPSNRTWSQCTTVWQKQSACAQFNCIDRKNNTIQTPPVSRLTYHMFHMVTVFWLPFALVLISYVYIVLELMRYVCCSYSALLRGPVSKYSDSSASDEFALATVRTHTSATDGSNSGERVSISRINHLPMTQLNIITKICPIERASGAETTLLSENGSVGKEKMQPLWRSQMRSRMFRTSASIVGCYVLCWLPYNILALGVEISREWEEHISEHAEWIKWFVLLNALLNPFLYGRRKDGCF</sequence>
<dbReference type="GO" id="GO:0042277">
    <property type="term" value="F:peptide binding"/>
    <property type="evidence" value="ECO:0007669"/>
    <property type="project" value="TreeGrafter"/>
</dbReference>